<evidence type="ECO:0000313" key="2">
    <source>
        <dbReference type="Proteomes" id="UP000789920"/>
    </source>
</evidence>
<feature type="non-terminal residue" evidence="1">
    <location>
        <position position="71"/>
    </location>
</feature>
<gene>
    <name evidence="1" type="ORF">RPERSI_LOCUS26702</name>
</gene>
<sequence length="71" mass="8182">IVRIRQSTILHELATKVAANLNSNSKPSIQQVAALFTKALKVLVDEGFLNQRDAIFYYVNSQFVEMVKEWW</sequence>
<name>A0ACA9S5P9_9GLOM</name>
<keyword evidence="2" id="KW-1185">Reference proteome</keyword>
<reference evidence="1" key="1">
    <citation type="submission" date="2021-06" db="EMBL/GenBank/DDBJ databases">
        <authorList>
            <person name="Kallberg Y."/>
            <person name="Tangrot J."/>
            <person name="Rosling A."/>
        </authorList>
    </citation>
    <scope>NUCLEOTIDE SEQUENCE</scope>
    <source>
        <strain evidence="1">MA461A</strain>
    </source>
</reference>
<organism evidence="1 2">
    <name type="scientific">Racocetra persica</name>
    <dbReference type="NCBI Taxonomy" id="160502"/>
    <lineage>
        <taxon>Eukaryota</taxon>
        <taxon>Fungi</taxon>
        <taxon>Fungi incertae sedis</taxon>
        <taxon>Mucoromycota</taxon>
        <taxon>Glomeromycotina</taxon>
        <taxon>Glomeromycetes</taxon>
        <taxon>Diversisporales</taxon>
        <taxon>Gigasporaceae</taxon>
        <taxon>Racocetra</taxon>
    </lineage>
</organism>
<comment type="caution">
    <text evidence="1">The sequence shown here is derived from an EMBL/GenBank/DDBJ whole genome shotgun (WGS) entry which is preliminary data.</text>
</comment>
<evidence type="ECO:0000313" key="1">
    <source>
        <dbReference type="EMBL" id="CAG8826289.1"/>
    </source>
</evidence>
<protein>
    <submittedName>
        <fullName evidence="1">13925_t:CDS:1</fullName>
    </submittedName>
</protein>
<feature type="non-terminal residue" evidence="1">
    <location>
        <position position="1"/>
    </location>
</feature>
<accession>A0ACA9S5P9</accession>
<dbReference type="Proteomes" id="UP000789920">
    <property type="component" value="Unassembled WGS sequence"/>
</dbReference>
<proteinExistence type="predicted"/>
<dbReference type="EMBL" id="CAJVQC010091906">
    <property type="protein sequence ID" value="CAG8826289.1"/>
    <property type="molecule type" value="Genomic_DNA"/>
</dbReference>